<comment type="caution">
    <text evidence="2">The sequence shown here is derived from an EMBL/GenBank/DDBJ whole genome shotgun (WGS) entry which is preliminary data.</text>
</comment>
<evidence type="ECO:0000259" key="1">
    <source>
        <dbReference type="Pfam" id="PF07238"/>
    </source>
</evidence>
<organism evidence="2 3">
    <name type="scientific">Pseudorhodoferax soli</name>
    <dbReference type="NCBI Taxonomy" id="545864"/>
    <lineage>
        <taxon>Bacteria</taxon>
        <taxon>Pseudomonadati</taxon>
        <taxon>Pseudomonadota</taxon>
        <taxon>Betaproteobacteria</taxon>
        <taxon>Burkholderiales</taxon>
        <taxon>Comamonadaceae</taxon>
    </lineage>
</organism>
<protein>
    <submittedName>
        <fullName evidence="2">C-di-GMP-binding flagellar brake protein YcgR</fullName>
    </submittedName>
</protein>
<dbReference type="EMBL" id="QPJK01000005">
    <property type="protein sequence ID" value="RCW70227.1"/>
    <property type="molecule type" value="Genomic_DNA"/>
</dbReference>
<keyword evidence="2" id="KW-0282">Flagellum</keyword>
<dbReference type="Gene3D" id="2.40.10.220">
    <property type="entry name" value="predicted glycosyltransferase like domains"/>
    <property type="match status" value="1"/>
</dbReference>
<keyword evidence="2" id="KW-0966">Cell projection</keyword>
<dbReference type="InterPro" id="IPR009875">
    <property type="entry name" value="PilZ_domain"/>
</dbReference>
<evidence type="ECO:0000313" key="2">
    <source>
        <dbReference type="EMBL" id="RCW70227.1"/>
    </source>
</evidence>
<keyword evidence="2" id="KW-0969">Cilium</keyword>
<gene>
    <name evidence="2" type="ORF">DES41_105168</name>
</gene>
<accession>A0A368XUK8</accession>
<dbReference type="OrthoDB" id="5572581at2"/>
<dbReference type="Pfam" id="PF07238">
    <property type="entry name" value="PilZ"/>
    <property type="match status" value="1"/>
</dbReference>
<evidence type="ECO:0000313" key="3">
    <source>
        <dbReference type="Proteomes" id="UP000252884"/>
    </source>
</evidence>
<keyword evidence="3" id="KW-1185">Reference proteome</keyword>
<dbReference type="GO" id="GO:0035438">
    <property type="term" value="F:cyclic-di-GMP binding"/>
    <property type="evidence" value="ECO:0007669"/>
    <property type="project" value="InterPro"/>
</dbReference>
<proteinExistence type="predicted"/>
<dbReference type="RefSeq" id="WP_114469187.1">
    <property type="nucleotide sequence ID" value="NZ_QPJK01000005.1"/>
</dbReference>
<dbReference type="AlphaFoldDB" id="A0A368XUK8"/>
<feature type="domain" description="PilZ" evidence="1">
    <location>
        <begin position="137"/>
        <end position="249"/>
    </location>
</feature>
<reference evidence="2 3" key="1">
    <citation type="submission" date="2018-07" db="EMBL/GenBank/DDBJ databases">
        <title>Genomic Encyclopedia of Type Strains, Phase IV (KMG-IV): sequencing the most valuable type-strain genomes for metagenomic binning, comparative biology and taxonomic classification.</title>
        <authorList>
            <person name="Goeker M."/>
        </authorList>
    </citation>
    <scope>NUCLEOTIDE SEQUENCE [LARGE SCALE GENOMIC DNA]</scope>
    <source>
        <strain evidence="2 3">DSM 21634</strain>
    </source>
</reference>
<sequence length="263" mass="28577">MIWPSFFSRNPAPEADPALPLIDPIGEALAQTALQVDDPRRVLAVLRDLAMRAEPVTLFPADGGAPQCGRLVQVVEPGERVVVHVRGPQLPANGAALVVAAPEGLRLQFHADLTWQQQAGDLLSARAPLPASLLQLQRRRFTRQETPLGPALRAVFQAKGKRRVLTVDDLSLGGVGLRGPLAEHRDLAAGLRLERVRLELGSVVLMDLRLDICSRRAYKSFLAGEQLHFGCEFVDLGEASQQTVQKLLARMDQGTGAFQDTAL</sequence>
<name>A0A368XUK8_9BURK</name>
<dbReference type="Proteomes" id="UP000252884">
    <property type="component" value="Unassembled WGS sequence"/>
</dbReference>